<keyword evidence="6" id="KW-0206">Cytoskeleton</keyword>
<feature type="compositionally biased region" description="Basic and acidic residues" evidence="8">
    <location>
        <begin position="186"/>
        <end position="197"/>
    </location>
</feature>
<gene>
    <name evidence="10" type="ORF">OTU49_012227</name>
</gene>
<dbReference type="PANTHER" id="PTHR13142:SF1">
    <property type="entry name" value="INNER CENTROMERE PROTEIN"/>
    <property type="match status" value="1"/>
</dbReference>
<reference evidence="10 11" key="1">
    <citation type="journal article" date="2024" name="BMC Genomics">
        <title>Genome assembly of redclaw crayfish (Cherax quadricarinatus) provides insights into its immune adaptation and hypoxia tolerance.</title>
        <authorList>
            <person name="Liu Z."/>
            <person name="Zheng J."/>
            <person name="Li H."/>
            <person name="Fang K."/>
            <person name="Wang S."/>
            <person name="He J."/>
            <person name="Zhou D."/>
            <person name="Weng S."/>
            <person name="Chi M."/>
            <person name="Gu Z."/>
            <person name="He J."/>
            <person name="Li F."/>
            <person name="Wang M."/>
        </authorList>
    </citation>
    <scope>NUCLEOTIDE SEQUENCE [LARGE SCALE GENOMIC DNA]</scope>
    <source>
        <strain evidence="10">ZL_2023a</strain>
    </source>
</reference>
<dbReference type="AlphaFoldDB" id="A0AAW0W1W2"/>
<feature type="compositionally biased region" description="Polar residues" evidence="8">
    <location>
        <begin position="381"/>
        <end position="390"/>
    </location>
</feature>
<organism evidence="10 11">
    <name type="scientific">Cherax quadricarinatus</name>
    <name type="common">Australian red claw crayfish</name>
    <dbReference type="NCBI Taxonomy" id="27406"/>
    <lineage>
        <taxon>Eukaryota</taxon>
        <taxon>Metazoa</taxon>
        <taxon>Ecdysozoa</taxon>
        <taxon>Arthropoda</taxon>
        <taxon>Crustacea</taxon>
        <taxon>Multicrustacea</taxon>
        <taxon>Malacostraca</taxon>
        <taxon>Eumalacostraca</taxon>
        <taxon>Eucarida</taxon>
        <taxon>Decapoda</taxon>
        <taxon>Pleocyemata</taxon>
        <taxon>Astacidea</taxon>
        <taxon>Parastacoidea</taxon>
        <taxon>Parastacidae</taxon>
        <taxon>Cherax</taxon>
    </lineage>
</organism>
<comment type="similarity">
    <text evidence="3">Belongs to the INCENP family.</text>
</comment>
<dbReference type="GO" id="GO:0030496">
    <property type="term" value="C:midbody"/>
    <property type="evidence" value="ECO:0007669"/>
    <property type="project" value="TreeGrafter"/>
</dbReference>
<feature type="compositionally biased region" description="Polar residues" evidence="8">
    <location>
        <begin position="79"/>
        <end position="97"/>
    </location>
</feature>
<accession>A0AAW0W1W2</accession>
<dbReference type="GO" id="GO:0000776">
    <property type="term" value="C:kinetochore"/>
    <property type="evidence" value="ECO:0007669"/>
    <property type="project" value="TreeGrafter"/>
</dbReference>
<feature type="compositionally biased region" description="Basic and acidic residues" evidence="8">
    <location>
        <begin position="225"/>
        <end position="234"/>
    </location>
</feature>
<keyword evidence="7" id="KW-0539">Nucleus</keyword>
<feature type="compositionally biased region" description="Basic residues" evidence="8">
    <location>
        <begin position="55"/>
        <end position="66"/>
    </location>
</feature>
<feature type="region of interest" description="Disordered" evidence="8">
    <location>
        <begin position="48"/>
        <end position="147"/>
    </location>
</feature>
<feature type="compositionally biased region" description="Basic and acidic residues" evidence="8">
    <location>
        <begin position="998"/>
        <end position="1060"/>
    </location>
</feature>
<keyword evidence="4" id="KW-0963">Cytoplasm</keyword>
<evidence type="ECO:0000256" key="1">
    <source>
        <dbReference type="ARBA" id="ARBA00004123"/>
    </source>
</evidence>
<dbReference type="GO" id="GO:0051257">
    <property type="term" value="P:meiotic spindle midzone assembly"/>
    <property type="evidence" value="ECO:0007669"/>
    <property type="project" value="TreeGrafter"/>
</dbReference>
<evidence type="ECO:0000313" key="11">
    <source>
        <dbReference type="Proteomes" id="UP001445076"/>
    </source>
</evidence>
<feature type="compositionally biased region" description="Basic and acidic residues" evidence="8">
    <location>
        <begin position="360"/>
        <end position="377"/>
    </location>
</feature>
<dbReference type="GO" id="GO:0005634">
    <property type="term" value="C:nucleus"/>
    <property type="evidence" value="ECO:0007669"/>
    <property type="project" value="UniProtKB-SubCell"/>
</dbReference>
<feature type="compositionally biased region" description="Basic and acidic residues" evidence="8">
    <location>
        <begin position="312"/>
        <end position="346"/>
    </location>
</feature>
<feature type="compositionally biased region" description="Basic and acidic residues" evidence="8">
    <location>
        <begin position="954"/>
        <end position="989"/>
    </location>
</feature>
<evidence type="ECO:0000313" key="10">
    <source>
        <dbReference type="EMBL" id="KAK8722466.1"/>
    </source>
</evidence>
<keyword evidence="11" id="KW-1185">Reference proteome</keyword>
<feature type="region of interest" description="Disordered" evidence="8">
    <location>
        <begin position="866"/>
        <end position="885"/>
    </location>
</feature>
<dbReference type="Proteomes" id="UP001445076">
    <property type="component" value="Unassembled WGS sequence"/>
</dbReference>
<dbReference type="GO" id="GO:0000281">
    <property type="term" value="P:mitotic cytokinesis"/>
    <property type="evidence" value="ECO:0007669"/>
    <property type="project" value="TreeGrafter"/>
</dbReference>
<feature type="region of interest" description="Disordered" evidence="8">
    <location>
        <begin position="309"/>
        <end position="586"/>
    </location>
</feature>
<feature type="region of interest" description="Disordered" evidence="8">
    <location>
        <begin position="800"/>
        <end position="821"/>
    </location>
</feature>
<sequence>MAAVDHLFELYLTAQKKIAECNNNFEEHFAWLEEVVRTARRTFATSDLALLPKTPRGKKKAHQKRPHQPDTIAEESPQAKKSSQGSTQTSNDAQSPIQEPRRLRRAASRVAQEKTRRDVLMDSKCKLRRPTTPEALSTCKKKTGKKQAVHYVDSDESFSCTEYKRGEKKTSVRQNPDKTSVSQIERGIDCDPKHDPASSRSTPDEEEECVSRLGDPASDPVLSRDVPEKERESDAVLPPGTPKRKSRNTSRLSVCLKFESVTSVDLGEATKRPQGGKLSVGKFAQDTSVSVCQEEVVEEACVPEDDCTYSELRLEDSDGDDKSESEKERNIHEPNKEMETSKENRKSIHLGKTAQSVCEQPEKLDEECKSQSQDLKEVTQALPNFSSQFVQPLPSVRTTRTKLRELQSASEDDSDKCNKRVDLSTPPHPVPKPRSTRTKQKKEPESHIISDDSDDVMLPPKIVPNSRVTRSKLRVIKDRINSVKGGLDSQISSEDRSDESEEASSQHGGEISLSSSTHTKTRMTEESCDGKHFSDGMSSSDSQSTKTSQTRKRQVENTPEQSTGSTRTKRKKVNELTENEIVNHSHSLRLTLSESEDDKSVPGPVEMNSTFVRVDSHDVLKKILNKSDESSELTSSETSKSVQSTMFKHINAPVSVTAVKSNEKSECSPVRRITRSKVRQLPVAKPSPNRPSPSQCIGKAITPKTPVLSSFANIGCMSNAQRGATRGLAVQHKGVLVKSPVKPAAQPFVISTTGHSVRSLAAAYQNHIGETPNETEELTSEVCQVTNSPARVTRHLQSKAFKSPESHGVRINPPARTPSPICPSEKVVRPNMHRMLGSNNSTFGSSGRITPKTYSKIRQLCLTSSSSGEQNKTLKKIGNTPNEGKRAGNIVSGLSSFIKVQPAKPSREELEEIRQIELAKRREREDETRKKKEELMKLRVEEKKRQNEIRMKRVQEAREERERKAVEAKEQQERERKIREERQKEEQQRKKQQLLAKKRAEEEAKLRKIREQREEERQKQEEETKRLMEEEKRAEEERKQEEKRAHLAEQRRLQEEEKKRRIAEVERIFREKKELERLRLREAERVPEKNQNKISPTAAPKAALNDTYTATDNKENGGLNSTFTKLLDVNQSNYTCATATKNTKTRKKDPSENNYCIDDMKSDDSTDEESKPRKKVPSWATKPELTYSVINQEHYPPVIEEIFPPSVLLLVPDLTKMFDKQRRRFFKRTSSAVWNTPPSKYFESC</sequence>
<evidence type="ECO:0000256" key="6">
    <source>
        <dbReference type="ARBA" id="ARBA00023212"/>
    </source>
</evidence>
<feature type="region of interest" description="Disordered" evidence="8">
    <location>
        <begin position="165"/>
        <end position="250"/>
    </location>
</feature>
<evidence type="ECO:0000256" key="3">
    <source>
        <dbReference type="ARBA" id="ARBA00010042"/>
    </source>
</evidence>
<evidence type="ECO:0000256" key="2">
    <source>
        <dbReference type="ARBA" id="ARBA00004186"/>
    </source>
</evidence>
<feature type="region of interest" description="Disordered" evidence="8">
    <location>
        <begin position="264"/>
        <end position="284"/>
    </location>
</feature>
<feature type="region of interest" description="Disordered" evidence="8">
    <location>
        <begin position="1142"/>
        <end position="1177"/>
    </location>
</feature>
<protein>
    <recommendedName>
        <fullName evidence="9">Inner centromere protein ARK-binding domain-containing protein</fullName>
    </recommendedName>
</protein>
<feature type="compositionally biased region" description="Basic and acidic residues" evidence="8">
    <location>
        <begin position="111"/>
        <end position="125"/>
    </location>
</feature>
<evidence type="ECO:0000256" key="7">
    <source>
        <dbReference type="ARBA" id="ARBA00023242"/>
    </source>
</evidence>
<feature type="compositionally biased region" description="Basic and acidic residues" evidence="8">
    <location>
        <begin position="441"/>
        <end position="450"/>
    </location>
</feature>
<feature type="compositionally biased region" description="Low complexity" evidence="8">
    <location>
        <begin position="538"/>
        <end position="548"/>
    </location>
</feature>
<dbReference type="GO" id="GO:0032133">
    <property type="term" value="C:chromosome passenger complex"/>
    <property type="evidence" value="ECO:0007669"/>
    <property type="project" value="TreeGrafter"/>
</dbReference>
<proteinExistence type="inferred from homology"/>
<feature type="domain" description="Inner centromere protein ARK-binding" evidence="9">
    <location>
        <begin position="1159"/>
        <end position="1205"/>
    </location>
</feature>
<comment type="caution">
    <text evidence="10">The sequence shown here is derived from an EMBL/GenBank/DDBJ whole genome shotgun (WGS) entry which is preliminary data.</text>
</comment>
<dbReference type="PANTHER" id="PTHR13142">
    <property type="entry name" value="INNER CENTROMERE PROTEIN"/>
    <property type="match status" value="1"/>
</dbReference>
<feature type="compositionally biased region" description="Basic and acidic residues" evidence="8">
    <location>
        <begin position="1158"/>
        <end position="1171"/>
    </location>
</feature>
<feature type="compositionally biased region" description="Polar residues" evidence="8">
    <location>
        <begin position="556"/>
        <end position="566"/>
    </location>
</feature>
<evidence type="ECO:0000259" key="9">
    <source>
        <dbReference type="Pfam" id="PF03941"/>
    </source>
</evidence>
<dbReference type="EMBL" id="JARKIK010000095">
    <property type="protein sequence ID" value="KAK8722466.1"/>
    <property type="molecule type" value="Genomic_DNA"/>
</dbReference>
<feature type="region of interest" description="Disordered" evidence="8">
    <location>
        <begin position="954"/>
        <end position="1060"/>
    </location>
</feature>
<name>A0AAW0W1W2_CHEQU</name>
<feature type="compositionally biased region" description="Basic and acidic residues" evidence="8">
    <location>
        <begin position="522"/>
        <end position="534"/>
    </location>
</feature>
<dbReference type="Pfam" id="PF03941">
    <property type="entry name" value="INCENP_ARK-bind"/>
    <property type="match status" value="1"/>
</dbReference>
<dbReference type="GO" id="GO:0051310">
    <property type="term" value="P:metaphase chromosome alignment"/>
    <property type="evidence" value="ECO:0007669"/>
    <property type="project" value="TreeGrafter"/>
</dbReference>
<comment type="subcellular location">
    <subcellularLocation>
        <location evidence="2">Cytoplasm</location>
        <location evidence="2">Cytoskeleton</location>
        <location evidence="2">Spindle</location>
    </subcellularLocation>
    <subcellularLocation>
        <location evidence="1">Nucleus</location>
    </subcellularLocation>
</comment>
<dbReference type="Gene3D" id="1.20.5.2230">
    <property type="match status" value="1"/>
</dbReference>
<feature type="compositionally biased region" description="Polar residues" evidence="8">
    <location>
        <begin position="172"/>
        <end position="183"/>
    </location>
</feature>
<evidence type="ECO:0000256" key="4">
    <source>
        <dbReference type="ARBA" id="ARBA00022490"/>
    </source>
</evidence>
<dbReference type="InterPro" id="IPR005635">
    <property type="entry name" value="Inner_centromere_prot_ARK-bd"/>
</dbReference>
<dbReference type="GO" id="GO:1990385">
    <property type="term" value="C:meiotic spindle midzone"/>
    <property type="evidence" value="ECO:0007669"/>
    <property type="project" value="TreeGrafter"/>
</dbReference>
<dbReference type="CDD" id="cd22249">
    <property type="entry name" value="UDM1_RNF168_RNF169-like"/>
    <property type="match status" value="1"/>
</dbReference>
<evidence type="ECO:0000256" key="5">
    <source>
        <dbReference type="ARBA" id="ARBA00022829"/>
    </source>
</evidence>
<evidence type="ECO:0000256" key="8">
    <source>
        <dbReference type="SAM" id="MobiDB-lite"/>
    </source>
</evidence>
<keyword evidence="5" id="KW-0159">Chromosome partition</keyword>